<evidence type="ECO:0000313" key="3">
    <source>
        <dbReference type="Proteomes" id="UP000192505"/>
    </source>
</evidence>
<evidence type="ECO:0008006" key="4">
    <source>
        <dbReference type="Google" id="ProtNLM"/>
    </source>
</evidence>
<keyword evidence="1" id="KW-0472">Membrane</keyword>
<evidence type="ECO:0000313" key="2">
    <source>
        <dbReference type="EMBL" id="OQW87127.1"/>
    </source>
</evidence>
<reference evidence="2 3" key="1">
    <citation type="submission" date="2017-01" db="EMBL/GenBank/DDBJ databases">
        <title>Novel large sulfur bacteria in the metagenomes of groundwater-fed chemosynthetic microbial mats in the Lake Huron basin.</title>
        <authorList>
            <person name="Sharrar A.M."/>
            <person name="Flood B.E."/>
            <person name="Bailey J.V."/>
            <person name="Jones D.S."/>
            <person name="Biddanda B."/>
            <person name="Ruberg S.A."/>
            <person name="Marcus D.N."/>
            <person name="Dick G.J."/>
        </authorList>
    </citation>
    <scope>NUCLEOTIDE SEQUENCE [LARGE SCALE GENOMIC DNA]</scope>
    <source>
        <strain evidence="2">A7</strain>
    </source>
</reference>
<protein>
    <recommendedName>
        <fullName evidence="4">DUF3368 domain-containing protein</fullName>
    </recommendedName>
</protein>
<keyword evidence="1" id="KW-0812">Transmembrane</keyword>
<dbReference type="EMBL" id="MTEI01000010">
    <property type="protein sequence ID" value="OQW87127.1"/>
    <property type="molecule type" value="Genomic_DNA"/>
</dbReference>
<evidence type="ECO:0000256" key="1">
    <source>
        <dbReference type="SAM" id="Phobius"/>
    </source>
</evidence>
<dbReference type="AlphaFoldDB" id="A0A1W9KSZ4"/>
<sequence length="194" mass="21113">MKLSLIVTDSGPLITLAIAGALDVLFLPGLPVIVPDMVRHEVIADLSKPGAMLVADWIRANNPHRLSVAPTEVFEEFMLLKSINPATKTKNRGEQAAAEVLTKVLERQDFGAVLVFEDSAVRKTNFLLRLPDAVVVASTSEFLFGLESRGVIASAQAILDRAVDVRGNELLVRYVAGSDDSERLQDWPQALRPS</sequence>
<organism evidence="2 3">
    <name type="scientific">Rhodoferax ferrireducens</name>
    <dbReference type="NCBI Taxonomy" id="192843"/>
    <lineage>
        <taxon>Bacteria</taxon>
        <taxon>Pseudomonadati</taxon>
        <taxon>Pseudomonadota</taxon>
        <taxon>Betaproteobacteria</taxon>
        <taxon>Burkholderiales</taxon>
        <taxon>Comamonadaceae</taxon>
        <taxon>Rhodoferax</taxon>
    </lineage>
</organism>
<feature type="transmembrane region" description="Helical" evidence="1">
    <location>
        <begin position="12"/>
        <end position="34"/>
    </location>
</feature>
<accession>A0A1W9KSZ4</accession>
<gene>
    <name evidence="2" type="ORF">BWK72_14255</name>
</gene>
<comment type="caution">
    <text evidence="2">The sequence shown here is derived from an EMBL/GenBank/DDBJ whole genome shotgun (WGS) entry which is preliminary data.</text>
</comment>
<name>A0A1W9KSZ4_9BURK</name>
<proteinExistence type="predicted"/>
<keyword evidence="1" id="KW-1133">Transmembrane helix</keyword>
<dbReference type="Proteomes" id="UP000192505">
    <property type="component" value="Unassembled WGS sequence"/>
</dbReference>